<name>A0A4Y2N8Z1_ARAVE</name>
<comment type="caution">
    <text evidence="2">The sequence shown here is derived from an EMBL/GenBank/DDBJ whole genome shotgun (WGS) entry which is preliminary data.</text>
</comment>
<dbReference type="Proteomes" id="UP000499080">
    <property type="component" value="Unassembled WGS sequence"/>
</dbReference>
<feature type="compositionally biased region" description="Polar residues" evidence="1">
    <location>
        <begin position="9"/>
        <end position="24"/>
    </location>
</feature>
<proteinExistence type="predicted"/>
<dbReference type="AlphaFoldDB" id="A0A4Y2N8Z1"/>
<feature type="region of interest" description="Disordered" evidence="1">
    <location>
        <begin position="1"/>
        <end position="24"/>
    </location>
</feature>
<feature type="non-terminal residue" evidence="2">
    <location>
        <position position="1"/>
    </location>
</feature>
<dbReference type="EMBL" id="BGPR01126382">
    <property type="protein sequence ID" value="GBN34607.1"/>
    <property type="molecule type" value="Genomic_DNA"/>
</dbReference>
<evidence type="ECO:0000256" key="1">
    <source>
        <dbReference type="SAM" id="MobiDB-lite"/>
    </source>
</evidence>
<feature type="region of interest" description="Disordered" evidence="1">
    <location>
        <begin position="65"/>
        <end position="84"/>
    </location>
</feature>
<keyword evidence="3" id="KW-1185">Reference proteome</keyword>
<accession>A0A4Y2N8Z1</accession>
<protein>
    <submittedName>
        <fullName evidence="2">Uncharacterized protein</fullName>
    </submittedName>
</protein>
<sequence>HFSGCLDEANQQATLAQGTNPPNLPTLQNVHILEPFTSASLRRHVPVHRFFPCDQFMAIKLPDSDKMGRREENGGWAKWGSISD</sequence>
<reference evidence="2 3" key="1">
    <citation type="journal article" date="2019" name="Sci. Rep.">
        <title>Orb-weaving spider Araneus ventricosus genome elucidates the spidroin gene catalogue.</title>
        <authorList>
            <person name="Kono N."/>
            <person name="Nakamura H."/>
            <person name="Ohtoshi R."/>
            <person name="Moran D.A.P."/>
            <person name="Shinohara A."/>
            <person name="Yoshida Y."/>
            <person name="Fujiwara M."/>
            <person name="Mori M."/>
            <person name="Tomita M."/>
            <person name="Arakawa K."/>
        </authorList>
    </citation>
    <scope>NUCLEOTIDE SEQUENCE [LARGE SCALE GENOMIC DNA]</scope>
</reference>
<evidence type="ECO:0000313" key="3">
    <source>
        <dbReference type="Proteomes" id="UP000499080"/>
    </source>
</evidence>
<organism evidence="2 3">
    <name type="scientific">Araneus ventricosus</name>
    <name type="common">Orbweaver spider</name>
    <name type="synonym">Epeira ventricosa</name>
    <dbReference type="NCBI Taxonomy" id="182803"/>
    <lineage>
        <taxon>Eukaryota</taxon>
        <taxon>Metazoa</taxon>
        <taxon>Ecdysozoa</taxon>
        <taxon>Arthropoda</taxon>
        <taxon>Chelicerata</taxon>
        <taxon>Arachnida</taxon>
        <taxon>Araneae</taxon>
        <taxon>Araneomorphae</taxon>
        <taxon>Entelegynae</taxon>
        <taxon>Araneoidea</taxon>
        <taxon>Araneidae</taxon>
        <taxon>Araneus</taxon>
    </lineage>
</organism>
<evidence type="ECO:0000313" key="2">
    <source>
        <dbReference type="EMBL" id="GBN34607.1"/>
    </source>
</evidence>
<gene>
    <name evidence="2" type="ORF">AVEN_135346_1</name>
</gene>